<dbReference type="AlphaFoldDB" id="A0A1M5WKG1"/>
<keyword evidence="1" id="KW-1133">Transmembrane helix</keyword>
<evidence type="ECO:0000256" key="1">
    <source>
        <dbReference type="SAM" id="Phobius"/>
    </source>
</evidence>
<evidence type="ECO:0008006" key="4">
    <source>
        <dbReference type="Google" id="ProtNLM"/>
    </source>
</evidence>
<proteinExistence type="predicted"/>
<sequence length="95" mass="11027">MFGFGFFDAFIAAGVFGLQYFLSSRNSVYLGGLIPLLFVVWRTWTFVNENEKLLHYVLILSVGLAFLIGGWHEGRNVVREKRKQELNKMKSYDMK</sequence>
<name>A0A1M5WKG1_9BACI</name>
<keyword evidence="3" id="KW-1185">Reference proteome</keyword>
<evidence type="ECO:0000313" key="2">
    <source>
        <dbReference type="EMBL" id="SHH87961.1"/>
    </source>
</evidence>
<feature type="transmembrane region" description="Helical" evidence="1">
    <location>
        <begin position="6"/>
        <end position="22"/>
    </location>
</feature>
<protein>
    <recommendedName>
        <fullName evidence="4">EamA domain-containing protein</fullName>
    </recommendedName>
</protein>
<gene>
    <name evidence="2" type="ORF">SAMN05421807_1175</name>
</gene>
<dbReference type="OrthoDB" id="2413078at2"/>
<evidence type="ECO:0000313" key="3">
    <source>
        <dbReference type="Proteomes" id="UP000184079"/>
    </source>
</evidence>
<reference evidence="3" key="1">
    <citation type="submission" date="2016-11" db="EMBL/GenBank/DDBJ databases">
        <authorList>
            <person name="Varghese N."/>
            <person name="Submissions S."/>
        </authorList>
    </citation>
    <scope>NUCLEOTIDE SEQUENCE [LARGE SCALE GENOMIC DNA]</scope>
    <source>
        <strain evidence="3">CGMCC 1.6496</strain>
    </source>
</reference>
<accession>A0A1M5WKG1</accession>
<organism evidence="2 3">
    <name type="scientific">Virgibacillus chiguensis</name>
    <dbReference type="NCBI Taxonomy" id="411959"/>
    <lineage>
        <taxon>Bacteria</taxon>
        <taxon>Bacillati</taxon>
        <taxon>Bacillota</taxon>
        <taxon>Bacilli</taxon>
        <taxon>Bacillales</taxon>
        <taxon>Bacillaceae</taxon>
        <taxon>Virgibacillus</taxon>
    </lineage>
</organism>
<feature type="transmembrane region" description="Helical" evidence="1">
    <location>
        <begin position="53"/>
        <end position="72"/>
    </location>
</feature>
<dbReference type="RefSeq" id="WP_073011935.1">
    <property type="nucleotide sequence ID" value="NZ_FQXD01000017.1"/>
</dbReference>
<dbReference type="Proteomes" id="UP000184079">
    <property type="component" value="Unassembled WGS sequence"/>
</dbReference>
<keyword evidence="1" id="KW-0472">Membrane</keyword>
<dbReference type="EMBL" id="FQXD01000017">
    <property type="protein sequence ID" value="SHH87961.1"/>
    <property type="molecule type" value="Genomic_DNA"/>
</dbReference>
<feature type="transmembrane region" description="Helical" evidence="1">
    <location>
        <begin position="29"/>
        <end position="47"/>
    </location>
</feature>
<keyword evidence="1" id="KW-0812">Transmembrane</keyword>